<comment type="caution">
    <text evidence="1">The sequence shown here is derived from an EMBL/GenBank/DDBJ whole genome shotgun (WGS) entry which is preliminary data.</text>
</comment>
<dbReference type="AlphaFoldDB" id="A0A4U2Y4W8"/>
<dbReference type="InterPro" id="IPR023162">
    <property type="entry name" value="Apc36109-like_dom_sf"/>
</dbReference>
<dbReference type="InterPro" id="IPR015053">
    <property type="entry name" value="DUF1871"/>
</dbReference>
<dbReference type="Pfam" id="PF08958">
    <property type="entry name" value="DUF1871"/>
    <property type="match status" value="1"/>
</dbReference>
<name>A0A4U2Y4W8_9BACL</name>
<sequence>MRKSSVVTHVPIIDRWDPIGLVSIDPEHDHYRFEINEIINLLQSNYSTPEELAKHVESIFIEYFDDEIYNRPFAEYLNVARILEIIKQFLQGIPYQKVVTIYLKKRLTVLQEHY</sequence>
<keyword evidence="2" id="KW-1185">Reference proteome</keyword>
<dbReference type="RefSeq" id="WP_137028484.1">
    <property type="nucleotide sequence ID" value="NZ_SZNK01000001.1"/>
</dbReference>
<dbReference type="EMBL" id="SZNK01000001">
    <property type="protein sequence ID" value="TKI55105.1"/>
    <property type="molecule type" value="Genomic_DNA"/>
</dbReference>
<protein>
    <submittedName>
        <fullName evidence="1">DUF1871 family protein</fullName>
    </submittedName>
</protein>
<dbReference type="Proteomes" id="UP000307841">
    <property type="component" value="Unassembled WGS sequence"/>
</dbReference>
<organism evidence="1 2">
    <name type="scientific">Brevibacillus antibioticus</name>
    <dbReference type="NCBI Taxonomy" id="2570228"/>
    <lineage>
        <taxon>Bacteria</taxon>
        <taxon>Bacillati</taxon>
        <taxon>Bacillota</taxon>
        <taxon>Bacilli</taxon>
        <taxon>Bacillales</taxon>
        <taxon>Paenibacillaceae</taxon>
        <taxon>Brevibacillus</taxon>
    </lineage>
</organism>
<dbReference type="Gene3D" id="1.10.340.20">
    <property type="entry name" value="Apc36109-like domain"/>
    <property type="match status" value="1"/>
</dbReference>
<dbReference type="SUPFAM" id="SSF116922">
    <property type="entry name" value="YugE-like"/>
    <property type="match status" value="1"/>
</dbReference>
<gene>
    <name evidence="1" type="ORF">E8L90_06330</name>
</gene>
<reference evidence="1 2" key="1">
    <citation type="submission" date="2019-04" db="EMBL/GenBank/DDBJ databases">
        <title>Whole genome sequencing of Brevibacillus sp. TGS2-1.</title>
        <authorList>
            <person name="Choi A."/>
        </authorList>
    </citation>
    <scope>NUCLEOTIDE SEQUENCE [LARGE SCALE GENOMIC DNA]</scope>
    <source>
        <strain evidence="1 2">TGS2-1</strain>
    </source>
</reference>
<evidence type="ECO:0000313" key="2">
    <source>
        <dbReference type="Proteomes" id="UP000307841"/>
    </source>
</evidence>
<proteinExistence type="predicted"/>
<evidence type="ECO:0000313" key="1">
    <source>
        <dbReference type="EMBL" id="TKI55105.1"/>
    </source>
</evidence>
<accession>A0A4U2Y4W8</accession>